<dbReference type="OrthoDB" id="13935at2"/>
<accession>A0A4R1GHL8</accession>
<keyword evidence="2" id="KW-1185">Reference proteome</keyword>
<dbReference type="PANTHER" id="PTHR37804:SF1">
    <property type="entry name" value="CDAA REGULATORY PROTEIN CDAR"/>
    <property type="match status" value="1"/>
</dbReference>
<gene>
    <name evidence="1" type="ORF">CLV27_0291</name>
</gene>
<dbReference type="InterPro" id="IPR053154">
    <property type="entry name" value="c-di-AMP_regulator"/>
</dbReference>
<protein>
    <recommendedName>
        <fullName evidence="3">YbbR-like protein</fullName>
    </recommendedName>
</protein>
<dbReference type="RefSeq" id="WP_132525080.1">
    <property type="nucleotide sequence ID" value="NZ_SMFV01000001.1"/>
</dbReference>
<dbReference type="Gene3D" id="2.170.120.30">
    <property type="match status" value="1"/>
</dbReference>
<sequence length="211" mass="24066">MKKLLDAVFYRFHYKVLALLFATLLWLLAVNREISEVELQLKIHPIPTGNYRIIDYHPKVVTILVEGYRKDLIILREKGTVKFVLPANLLPNKDGKISVKIDKSRLILPIQSVKVKKIHPESITVEVENLIEKAVPVKLNIVGLKKGLKLDISPNYVIVYLPKDAKNSVKYVETEKVDLSSVKGKGEIHLKLVSKYRVEPNTVKITVREAK</sequence>
<reference evidence="1 2" key="1">
    <citation type="submission" date="2019-03" db="EMBL/GenBank/DDBJ databases">
        <title>Genomic Encyclopedia of Archaeal and Bacterial Type Strains, Phase II (KMG-II): from individual species to whole genera.</title>
        <authorList>
            <person name="Goeker M."/>
        </authorList>
    </citation>
    <scope>NUCLEOTIDE SEQUENCE [LARGE SCALE GENOMIC DNA]</scope>
    <source>
        <strain evidence="1 2">DSM 24425</strain>
    </source>
</reference>
<dbReference type="Gene3D" id="2.170.120.40">
    <property type="entry name" value="YbbR-like domain"/>
    <property type="match status" value="1"/>
</dbReference>
<dbReference type="Proteomes" id="UP000295777">
    <property type="component" value="Unassembled WGS sequence"/>
</dbReference>
<proteinExistence type="predicted"/>
<evidence type="ECO:0000313" key="2">
    <source>
        <dbReference type="Proteomes" id="UP000295777"/>
    </source>
</evidence>
<dbReference type="EMBL" id="SMFV01000001">
    <property type="protein sequence ID" value="TCK06490.1"/>
    <property type="molecule type" value="Genomic_DNA"/>
</dbReference>
<dbReference type="PANTHER" id="PTHR37804">
    <property type="entry name" value="CDAA REGULATORY PROTEIN CDAR"/>
    <property type="match status" value="1"/>
</dbReference>
<name>A0A4R1GHL8_9BACT</name>
<evidence type="ECO:0008006" key="3">
    <source>
        <dbReference type="Google" id="ProtNLM"/>
    </source>
</evidence>
<organism evidence="1 2">
    <name type="scientific">Phorcysia thermohydrogeniphila</name>
    <dbReference type="NCBI Taxonomy" id="936138"/>
    <lineage>
        <taxon>Bacteria</taxon>
        <taxon>Pseudomonadati</taxon>
        <taxon>Aquificota</taxon>
        <taxon>Aquificia</taxon>
        <taxon>Desulfurobacteriales</taxon>
        <taxon>Desulfurobacteriaceae</taxon>
        <taxon>Phorcysia</taxon>
    </lineage>
</organism>
<dbReference type="AlphaFoldDB" id="A0A4R1GHL8"/>
<comment type="caution">
    <text evidence="1">The sequence shown here is derived from an EMBL/GenBank/DDBJ whole genome shotgun (WGS) entry which is preliminary data.</text>
</comment>
<evidence type="ECO:0000313" key="1">
    <source>
        <dbReference type="EMBL" id="TCK06490.1"/>
    </source>
</evidence>